<feature type="non-terminal residue" evidence="2">
    <location>
        <position position="366"/>
    </location>
</feature>
<evidence type="ECO:0000256" key="1">
    <source>
        <dbReference type="SAM" id="MobiDB-lite"/>
    </source>
</evidence>
<feature type="region of interest" description="Disordered" evidence="1">
    <location>
        <begin position="302"/>
        <end position="323"/>
    </location>
</feature>
<dbReference type="Gene3D" id="3.50.30.30">
    <property type="match status" value="1"/>
</dbReference>
<dbReference type="AlphaFoldDB" id="A0A382NMM8"/>
<dbReference type="SUPFAM" id="SSF53187">
    <property type="entry name" value="Zn-dependent exopeptidases"/>
    <property type="match status" value="1"/>
</dbReference>
<evidence type="ECO:0000313" key="2">
    <source>
        <dbReference type="EMBL" id="SVC61748.1"/>
    </source>
</evidence>
<dbReference type="Gene3D" id="3.40.630.10">
    <property type="entry name" value="Zn peptidases"/>
    <property type="match status" value="1"/>
</dbReference>
<evidence type="ECO:0008006" key="3">
    <source>
        <dbReference type="Google" id="ProtNLM"/>
    </source>
</evidence>
<protein>
    <recommendedName>
        <fullName evidence="3">Peptidase M28 domain-containing protein</fullName>
    </recommendedName>
</protein>
<dbReference type="EMBL" id="UINC01101156">
    <property type="protein sequence ID" value="SVC61748.1"/>
    <property type="molecule type" value="Genomic_DNA"/>
</dbReference>
<proteinExistence type="predicted"/>
<feature type="non-terminal residue" evidence="2">
    <location>
        <position position="1"/>
    </location>
</feature>
<reference evidence="2" key="1">
    <citation type="submission" date="2018-05" db="EMBL/GenBank/DDBJ databases">
        <authorList>
            <person name="Lanie J.A."/>
            <person name="Ng W.-L."/>
            <person name="Kazmierczak K.M."/>
            <person name="Andrzejewski T.M."/>
            <person name="Davidsen T.M."/>
            <person name="Wayne K.J."/>
            <person name="Tettelin H."/>
            <person name="Glass J.I."/>
            <person name="Rusch D."/>
            <person name="Podicherti R."/>
            <person name="Tsui H.-C.T."/>
            <person name="Winkler M.E."/>
        </authorList>
    </citation>
    <scope>NUCLEOTIDE SEQUENCE</scope>
</reference>
<sequence>HVEGRIVLMEFNSAHRWRTPAALGARAVVFLEPDETTVAETRRKWSAAPVDLPRFWIEMPAAAALKERVRKQGAVRVRLKARMDWERHTTWNIWGIVPGTDPDLSDELVAVEAYYDGTSVVPGLNPSAEGAVSIATLIEFARSLREHPPGRSVVVLASGAHFVRKAGIVDFVNRHARESPLFKARMARRLDRSRIDVAEVQRQLRERGMRADSLGLDFVRDAAGETQLADVDLPQLSYELTRIGLKTDDLGLYTEPDSLDLALFIGLDLSSHSNRVAVWNTSYQLRFQRVFAPLARSFMGYADRGRQPPQGDEPRAELVNGISPSRGRTLESYLSGGEAISNGAIARGVGILTLELRTVEDPRLHL</sequence>
<name>A0A382NMM8_9ZZZZ</name>
<accession>A0A382NMM8</accession>
<organism evidence="2">
    <name type="scientific">marine metagenome</name>
    <dbReference type="NCBI Taxonomy" id="408172"/>
    <lineage>
        <taxon>unclassified sequences</taxon>
        <taxon>metagenomes</taxon>
        <taxon>ecological metagenomes</taxon>
    </lineage>
</organism>
<gene>
    <name evidence="2" type="ORF">METZ01_LOCUS314602</name>
</gene>